<reference evidence="2" key="1">
    <citation type="submission" date="2023-03" db="EMBL/GenBank/DDBJ databases">
        <title>Massive genome expansion in bonnet fungi (Mycena s.s.) driven by repeated elements and novel gene families across ecological guilds.</title>
        <authorList>
            <consortium name="Lawrence Berkeley National Laboratory"/>
            <person name="Harder C.B."/>
            <person name="Miyauchi S."/>
            <person name="Viragh M."/>
            <person name="Kuo A."/>
            <person name="Thoen E."/>
            <person name="Andreopoulos B."/>
            <person name="Lu D."/>
            <person name="Skrede I."/>
            <person name="Drula E."/>
            <person name="Henrissat B."/>
            <person name="Morin E."/>
            <person name="Kohler A."/>
            <person name="Barry K."/>
            <person name="LaButti K."/>
            <person name="Morin E."/>
            <person name="Salamov A."/>
            <person name="Lipzen A."/>
            <person name="Mereny Z."/>
            <person name="Hegedus B."/>
            <person name="Baldrian P."/>
            <person name="Stursova M."/>
            <person name="Weitz H."/>
            <person name="Taylor A."/>
            <person name="Grigoriev I.V."/>
            <person name="Nagy L.G."/>
            <person name="Martin F."/>
            <person name="Kauserud H."/>
        </authorList>
    </citation>
    <scope>NUCLEOTIDE SEQUENCE</scope>
    <source>
        <strain evidence="2">CBHHK002</strain>
    </source>
</reference>
<organism evidence="2 3">
    <name type="scientific">Mycena albidolilacea</name>
    <dbReference type="NCBI Taxonomy" id="1033008"/>
    <lineage>
        <taxon>Eukaryota</taxon>
        <taxon>Fungi</taxon>
        <taxon>Dikarya</taxon>
        <taxon>Basidiomycota</taxon>
        <taxon>Agaricomycotina</taxon>
        <taxon>Agaricomycetes</taxon>
        <taxon>Agaricomycetidae</taxon>
        <taxon>Agaricales</taxon>
        <taxon>Marasmiineae</taxon>
        <taxon>Mycenaceae</taxon>
        <taxon>Mycena</taxon>
    </lineage>
</organism>
<name>A0AAD6ZIR9_9AGAR</name>
<feature type="transmembrane region" description="Helical" evidence="1">
    <location>
        <begin position="58"/>
        <end position="76"/>
    </location>
</feature>
<dbReference type="EMBL" id="JARIHO010000045">
    <property type="protein sequence ID" value="KAJ7324019.1"/>
    <property type="molecule type" value="Genomic_DNA"/>
</dbReference>
<comment type="caution">
    <text evidence="2">The sequence shown here is derived from an EMBL/GenBank/DDBJ whole genome shotgun (WGS) entry which is preliminary data.</text>
</comment>
<keyword evidence="3" id="KW-1185">Reference proteome</keyword>
<accession>A0AAD6ZIR9</accession>
<proteinExistence type="predicted"/>
<keyword evidence="1" id="KW-0812">Transmembrane</keyword>
<protein>
    <submittedName>
        <fullName evidence="2">Uncharacterized protein</fullName>
    </submittedName>
</protein>
<evidence type="ECO:0000313" key="3">
    <source>
        <dbReference type="Proteomes" id="UP001218218"/>
    </source>
</evidence>
<keyword evidence="1" id="KW-0472">Membrane</keyword>
<evidence type="ECO:0000313" key="2">
    <source>
        <dbReference type="EMBL" id="KAJ7324019.1"/>
    </source>
</evidence>
<sequence>MRHSLAPVALHPTLAAMCPDTLALPSALVYYMVGFAFPSLILFVSLEASLSRHPFRPLSLSMPAFMITHLFLALLHRPSLPHSLSLILILLLPRLRPFPPPLLPCTPSGSSFELGGTVPHPFLLPSVLLSCYRRLHPPSSVSSYAVPLAVSFPRPSFVPFRRVAPNPLPPSAPSPLLCLPFWILPVIIARTLRPFNAKEKLRELDDNSFSAACLAAAAKGTAAFPSACAECAAQFGVTDPGASTTAAGVAIS</sequence>
<evidence type="ECO:0000256" key="1">
    <source>
        <dbReference type="SAM" id="Phobius"/>
    </source>
</evidence>
<dbReference type="AlphaFoldDB" id="A0AAD6ZIR9"/>
<keyword evidence="1" id="KW-1133">Transmembrane helix</keyword>
<feature type="transmembrane region" description="Helical" evidence="1">
    <location>
        <begin position="25"/>
        <end position="46"/>
    </location>
</feature>
<dbReference type="Proteomes" id="UP001218218">
    <property type="component" value="Unassembled WGS sequence"/>
</dbReference>
<gene>
    <name evidence="2" type="ORF">DFH08DRAFT_969022</name>
</gene>